<dbReference type="Proteomes" id="UP001501020">
    <property type="component" value="Unassembled WGS sequence"/>
</dbReference>
<proteinExistence type="predicted"/>
<evidence type="ECO:0000313" key="2">
    <source>
        <dbReference type="Proteomes" id="UP001501020"/>
    </source>
</evidence>
<dbReference type="RefSeq" id="WP_344264227.1">
    <property type="nucleotide sequence ID" value="NZ_BAAAMR010000014.1"/>
</dbReference>
<evidence type="ECO:0000313" key="1">
    <source>
        <dbReference type="EMBL" id="GAA2129747.1"/>
    </source>
</evidence>
<keyword evidence="2" id="KW-1185">Reference proteome</keyword>
<comment type="caution">
    <text evidence="1">The sequence shown here is derived from an EMBL/GenBank/DDBJ whole genome shotgun (WGS) entry which is preliminary data.</text>
</comment>
<gene>
    <name evidence="1" type="ORF">GCM10009727_21380</name>
</gene>
<name>A0ABP5KEW6_9ACTN</name>
<accession>A0ABP5KEW6</accession>
<reference evidence="2" key="1">
    <citation type="journal article" date="2019" name="Int. J. Syst. Evol. Microbiol.">
        <title>The Global Catalogue of Microorganisms (GCM) 10K type strain sequencing project: providing services to taxonomists for standard genome sequencing and annotation.</title>
        <authorList>
            <consortium name="The Broad Institute Genomics Platform"/>
            <consortium name="The Broad Institute Genome Sequencing Center for Infectious Disease"/>
            <person name="Wu L."/>
            <person name="Ma J."/>
        </authorList>
    </citation>
    <scope>NUCLEOTIDE SEQUENCE [LARGE SCALE GENOMIC DNA]</scope>
    <source>
        <strain evidence="2">JCM 13850</strain>
    </source>
</reference>
<dbReference type="EMBL" id="BAAAMR010000014">
    <property type="protein sequence ID" value="GAA2129747.1"/>
    <property type="molecule type" value="Genomic_DNA"/>
</dbReference>
<protein>
    <recommendedName>
        <fullName evidence="3">Isochorismatase family protein</fullName>
    </recommendedName>
</protein>
<evidence type="ECO:0008006" key="3">
    <source>
        <dbReference type="Google" id="ProtNLM"/>
    </source>
</evidence>
<organism evidence="1 2">
    <name type="scientific">Actinomadura napierensis</name>
    <dbReference type="NCBI Taxonomy" id="267854"/>
    <lineage>
        <taxon>Bacteria</taxon>
        <taxon>Bacillati</taxon>
        <taxon>Actinomycetota</taxon>
        <taxon>Actinomycetes</taxon>
        <taxon>Streptosporangiales</taxon>
        <taxon>Thermomonosporaceae</taxon>
        <taxon>Actinomadura</taxon>
    </lineage>
</organism>
<sequence>MVDARAAADEANDGGGVVLGDLCPGWHTERIERRLVARRLDRVSDYQLGCGCLEEITAGTVAELVILCDVQNQVFQRVALAEAIAQGFGRGRS</sequence>